<dbReference type="EMBL" id="JAODOQ010000001">
    <property type="protein sequence ID" value="MCT8988305.1"/>
    <property type="molecule type" value="Genomic_DNA"/>
</dbReference>
<proteinExistence type="predicted"/>
<feature type="compositionally biased region" description="Gly residues" evidence="1">
    <location>
        <begin position="24"/>
        <end position="37"/>
    </location>
</feature>
<protein>
    <submittedName>
        <fullName evidence="2">Uncharacterized protein</fullName>
    </submittedName>
</protein>
<reference evidence="2" key="1">
    <citation type="submission" date="2022-09" db="EMBL/GenBank/DDBJ databases">
        <title>Shewanella sp. KJ10-1 sp.nov, isolated from marine algae.</title>
        <authorList>
            <person name="Butt M."/>
            <person name="Lee J.K."/>
            <person name="Kim J.M."/>
            <person name="Choi D.G."/>
        </authorList>
    </citation>
    <scope>NUCLEOTIDE SEQUENCE</scope>
    <source>
        <strain evidence="2">KJ10-1</strain>
    </source>
</reference>
<accession>A0ABT2P6L4</accession>
<dbReference type="RefSeq" id="WP_261734413.1">
    <property type="nucleotide sequence ID" value="NZ_JAODOQ010000001.1"/>
</dbReference>
<name>A0ABT2P6L4_9GAMM</name>
<comment type="caution">
    <text evidence="2">The sequence shown here is derived from an EMBL/GenBank/DDBJ whole genome shotgun (WGS) entry which is preliminary data.</text>
</comment>
<evidence type="ECO:0000313" key="2">
    <source>
        <dbReference type="EMBL" id="MCT8988305.1"/>
    </source>
</evidence>
<gene>
    <name evidence="2" type="ORF">N4T56_20015</name>
</gene>
<evidence type="ECO:0000313" key="3">
    <source>
        <dbReference type="Proteomes" id="UP001431192"/>
    </source>
</evidence>
<feature type="region of interest" description="Disordered" evidence="1">
    <location>
        <begin position="1"/>
        <end position="41"/>
    </location>
</feature>
<dbReference type="Proteomes" id="UP001431192">
    <property type="component" value="Unassembled WGS sequence"/>
</dbReference>
<keyword evidence="3" id="KW-1185">Reference proteome</keyword>
<sequence length="118" mass="13682">MKNSHQAQLEISHVERGSWEPSGVGFGLHGSGQGAGGRPVSNEYMREQEDKFSLKNRNVKAKQQFKVDKKNNERNLKIKEISDRLDHAKDMLRKYQDNPFKTKETEYFKKLISELEST</sequence>
<organism evidence="2 3">
    <name type="scientific">Shewanella phaeophyticola</name>
    <dbReference type="NCBI Taxonomy" id="2978345"/>
    <lineage>
        <taxon>Bacteria</taxon>
        <taxon>Pseudomonadati</taxon>
        <taxon>Pseudomonadota</taxon>
        <taxon>Gammaproteobacteria</taxon>
        <taxon>Alteromonadales</taxon>
        <taxon>Shewanellaceae</taxon>
        <taxon>Shewanella</taxon>
    </lineage>
</organism>
<evidence type="ECO:0000256" key="1">
    <source>
        <dbReference type="SAM" id="MobiDB-lite"/>
    </source>
</evidence>